<evidence type="ECO:0000256" key="1">
    <source>
        <dbReference type="ARBA" id="ARBA00039658"/>
    </source>
</evidence>
<dbReference type="AlphaFoldDB" id="A0AAV6G0X3"/>
<evidence type="ECO:0000313" key="3">
    <source>
        <dbReference type="EMBL" id="KAG5267095.1"/>
    </source>
</evidence>
<feature type="domain" description="Integrase zinc-binding" evidence="2">
    <location>
        <begin position="134"/>
        <end position="185"/>
    </location>
</feature>
<comment type="caution">
    <text evidence="3">The sequence shown here is derived from an EMBL/GenBank/DDBJ whole genome shotgun (WGS) entry which is preliminary data.</text>
</comment>
<gene>
    <name evidence="3" type="ORF">AALO_G00239850</name>
</gene>
<reference evidence="3" key="1">
    <citation type="submission" date="2020-10" db="EMBL/GenBank/DDBJ databases">
        <title>Chromosome-scale genome assembly of the Allis shad, Alosa alosa.</title>
        <authorList>
            <person name="Margot Z."/>
            <person name="Christophe K."/>
            <person name="Cabau C."/>
            <person name="Louis A."/>
            <person name="Berthelot C."/>
            <person name="Parey E."/>
            <person name="Roest Crollius H."/>
            <person name="Montfort J."/>
            <person name="Robinson-Rechavi M."/>
            <person name="Bucao C."/>
            <person name="Bouchez O."/>
            <person name="Gislard M."/>
            <person name="Lluch J."/>
            <person name="Milhes M."/>
            <person name="Lampietro C."/>
            <person name="Lopez Roques C."/>
            <person name="Donnadieu C."/>
            <person name="Braasch I."/>
            <person name="Desvignes T."/>
            <person name="Postlethwait J."/>
            <person name="Bobe J."/>
            <person name="Guiguen Y."/>
        </authorList>
    </citation>
    <scope>NUCLEOTIDE SEQUENCE</scope>
    <source>
        <strain evidence="3">M-15738</strain>
        <tissue evidence="3">Blood</tissue>
    </source>
</reference>
<organism evidence="3 4">
    <name type="scientific">Alosa alosa</name>
    <name type="common">allis shad</name>
    <dbReference type="NCBI Taxonomy" id="278164"/>
    <lineage>
        <taxon>Eukaryota</taxon>
        <taxon>Metazoa</taxon>
        <taxon>Chordata</taxon>
        <taxon>Craniata</taxon>
        <taxon>Vertebrata</taxon>
        <taxon>Euteleostomi</taxon>
        <taxon>Actinopterygii</taxon>
        <taxon>Neopterygii</taxon>
        <taxon>Teleostei</taxon>
        <taxon>Clupei</taxon>
        <taxon>Clupeiformes</taxon>
        <taxon>Clupeoidei</taxon>
        <taxon>Clupeidae</taxon>
        <taxon>Alosa</taxon>
    </lineage>
</organism>
<evidence type="ECO:0000313" key="4">
    <source>
        <dbReference type="Proteomes" id="UP000823561"/>
    </source>
</evidence>
<dbReference type="PANTHER" id="PTHR37984">
    <property type="entry name" value="PROTEIN CBG26694"/>
    <property type="match status" value="1"/>
</dbReference>
<accession>A0AAV6G0X3</accession>
<evidence type="ECO:0000259" key="2">
    <source>
        <dbReference type="Pfam" id="PF17921"/>
    </source>
</evidence>
<dbReference type="EMBL" id="JADWDJ010000018">
    <property type="protein sequence ID" value="KAG5267095.1"/>
    <property type="molecule type" value="Genomic_DNA"/>
</dbReference>
<keyword evidence="4" id="KW-1185">Reference proteome</keyword>
<proteinExistence type="predicted"/>
<dbReference type="PANTHER" id="PTHR37984:SF5">
    <property type="entry name" value="PROTEIN NYNRIN-LIKE"/>
    <property type="match status" value="1"/>
</dbReference>
<dbReference type="Pfam" id="PF17921">
    <property type="entry name" value="Integrase_H2C2"/>
    <property type="match status" value="1"/>
</dbReference>
<dbReference type="Gene3D" id="1.10.340.70">
    <property type="match status" value="1"/>
</dbReference>
<protein>
    <recommendedName>
        <fullName evidence="1">Gypsy retrotransposon integrase-like protein 1</fullName>
    </recommendedName>
</protein>
<sequence>MAQLANYTFELCYRPGSSHQNADALSRVPVEVNSHLVEAQVLPRPSDGQDTRGSPEVDVPQGKWTALQEADRDLKLIRQWKAESKSLQELDPQPLTSIGRRLLREWERLQLCDGVLVRASRDPMTGQPLTPAIVPAKVQRELWTSYHQAFGHARGQRMVQALRSRVYWDGMARDSGQWVAECRQCVLGHAGPEVRAPLHPVVCSGHPHKRSDGPDNREGSVEVCHPSVWLP</sequence>
<name>A0AAV6G0X3_9TELE</name>
<dbReference type="InterPro" id="IPR050951">
    <property type="entry name" value="Retrovirus_Pol_polyprotein"/>
</dbReference>
<dbReference type="FunFam" id="1.10.340.70:FF:000001">
    <property type="entry name" value="Retrovirus-related Pol polyprotein from transposon gypsy-like Protein"/>
    <property type="match status" value="1"/>
</dbReference>
<dbReference type="InterPro" id="IPR041588">
    <property type="entry name" value="Integrase_H2C2"/>
</dbReference>
<dbReference type="Proteomes" id="UP000823561">
    <property type="component" value="Chromosome 18"/>
</dbReference>